<dbReference type="PANTHER" id="PTHR40094">
    <property type="entry name" value="ALPHA-2-MACROGLOBULIN HOMOLOG"/>
    <property type="match status" value="1"/>
</dbReference>
<evidence type="ECO:0000313" key="4">
    <source>
        <dbReference type="EMBL" id="SEL51729.1"/>
    </source>
</evidence>
<dbReference type="Gene3D" id="1.50.10.20">
    <property type="match status" value="1"/>
</dbReference>
<evidence type="ECO:0000256" key="1">
    <source>
        <dbReference type="ARBA" id="ARBA00010556"/>
    </source>
</evidence>
<dbReference type="SUPFAM" id="SSF48239">
    <property type="entry name" value="Terpenoid cyclases/Protein prenyltransferases"/>
    <property type="match status" value="1"/>
</dbReference>
<dbReference type="Proteomes" id="UP000199421">
    <property type="component" value="Unassembled WGS sequence"/>
</dbReference>
<dbReference type="GO" id="GO:0004866">
    <property type="term" value="F:endopeptidase inhibitor activity"/>
    <property type="evidence" value="ECO:0007669"/>
    <property type="project" value="InterPro"/>
</dbReference>
<accession>A0A1H7QV32</accession>
<dbReference type="OrthoDB" id="9767116at2"/>
<dbReference type="Pfam" id="PF01835">
    <property type="entry name" value="MG2"/>
    <property type="match status" value="1"/>
</dbReference>
<dbReference type="InterPro" id="IPR001599">
    <property type="entry name" value="Macroglobln_a2"/>
</dbReference>
<dbReference type="InterPro" id="IPR002890">
    <property type="entry name" value="MG2"/>
</dbReference>
<dbReference type="PANTHER" id="PTHR40094:SF1">
    <property type="entry name" value="UBIQUITIN DOMAIN-CONTAINING PROTEIN"/>
    <property type="match status" value="1"/>
</dbReference>
<dbReference type="Pfam" id="PF00207">
    <property type="entry name" value="A2M"/>
    <property type="match status" value="1"/>
</dbReference>
<dbReference type="Gene3D" id="2.60.40.1930">
    <property type="match status" value="1"/>
</dbReference>
<dbReference type="InterPro" id="IPR041246">
    <property type="entry name" value="Bact_MG10"/>
</dbReference>
<keyword evidence="5" id="KW-1185">Reference proteome</keyword>
<dbReference type="Pfam" id="PF17973">
    <property type="entry name" value="bMG10"/>
    <property type="match status" value="1"/>
</dbReference>
<dbReference type="InterPro" id="IPR012910">
    <property type="entry name" value="Plug_dom"/>
</dbReference>
<organism evidence="4 5">
    <name type="scientific">Olivibacter domesticus</name>
    <name type="common">Pseudosphingobacterium domesticum</name>
    <dbReference type="NCBI Taxonomy" id="407022"/>
    <lineage>
        <taxon>Bacteria</taxon>
        <taxon>Pseudomonadati</taxon>
        <taxon>Bacteroidota</taxon>
        <taxon>Sphingobacteriia</taxon>
        <taxon>Sphingobacteriales</taxon>
        <taxon>Sphingobacteriaceae</taxon>
        <taxon>Olivibacter</taxon>
    </lineage>
</organism>
<evidence type="ECO:0000259" key="3">
    <source>
        <dbReference type="SMART" id="SM01360"/>
    </source>
</evidence>
<dbReference type="InterPro" id="IPR051802">
    <property type="entry name" value="YfhM-like"/>
</dbReference>
<dbReference type="InterPro" id="IPR037066">
    <property type="entry name" value="Plug_dom_sf"/>
</dbReference>
<dbReference type="SMART" id="SM01360">
    <property type="entry name" value="A2M"/>
    <property type="match status" value="1"/>
</dbReference>
<feature type="chain" id="PRO_5011457261" evidence="2">
    <location>
        <begin position="35"/>
        <end position="2058"/>
    </location>
</feature>
<protein>
    <submittedName>
        <fullName evidence="4">TonB-dependent outer membrane receptor, SusC/RagA subfamily, signature region</fullName>
    </submittedName>
</protein>
<feature type="signal peptide" evidence="2">
    <location>
        <begin position="1"/>
        <end position="34"/>
    </location>
</feature>
<reference evidence="5" key="1">
    <citation type="submission" date="2016-10" db="EMBL/GenBank/DDBJ databases">
        <authorList>
            <person name="Varghese N."/>
            <person name="Submissions S."/>
        </authorList>
    </citation>
    <scope>NUCLEOTIDE SEQUENCE [LARGE SCALE GENOMIC DNA]</scope>
    <source>
        <strain evidence="5">DSM 18733</strain>
    </source>
</reference>
<evidence type="ECO:0000313" key="5">
    <source>
        <dbReference type="Proteomes" id="UP000199421"/>
    </source>
</evidence>
<dbReference type="STRING" id="407022.SAMN05661044_02734"/>
<dbReference type="Pfam" id="PF07715">
    <property type="entry name" value="Plug"/>
    <property type="match status" value="1"/>
</dbReference>
<keyword evidence="2" id="KW-0732">Signal</keyword>
<gene>
    <name evidence="4" type="ORF">SAMN05661044_02734</name>
</gene>
<proteinExistence type="inferred from homology"/>
<name>A0A1H7QV32_OLID1</name>
<evidence type="ECO:0000256" key="2">
    <source>
        <dbReference type="SAM" id="SignalP"/>
    </source>
</evidence>
<feature type="domain" description="Alpha-2-macroglobulin" evidence="3">
    <location>
        <begin position="1299"/>
        <end position="1389"/>
    </location>
</feature>
<dbReference type="SUPFAM" id="SSF56935">
    <property type="entry name" value="Porins"/>
    <property type="match status" value="1"/>
</dbReference>
<dbReference type="Gene3D" id="2.170.130.10">
    <property type="entry name" value="TonB-dependent receptor, plug domain"/>
    <property type="match status" value="1"/>
</dbReference>
<keyword evidence="4" id="KW-0675">Receptor</keyword>
<dbReference type="EMBL" id="FOAF01000002">
    <property type="protein sequence ID" value="SEL51729.1"/>
    <property type="molecule type" value="Genomic_DNA"/>
</dbReference>
<comment type="similarity">
    <text evidence="1">Belongs to the protease inhibitor I39 (alpha-2-macroglobulin) family. Bacterial alpha-2-macroglobulin subfamily.</text>
</comment>
<sequence length="2058" mass="234148">MILKYHPMKHLQILCSKSLFLLIFLLFTKNVANAQSYPYPEKWKEIEKKESEGLLKSTKPVVDEIYIQSKKDRLPQQKIKALLYQSKIEIITEEGKQQEAKLHKRFKDEIQAAAGVERSILQSLLAELLNEYFQQHRYQISSRTNEDSTSKNDDFLTWSEANYKKEITTLYSASIDNVKQLQQESIGKWSFILDTAEQYRELRPTVFDMLAHRAISYYVANDEQKRAAVIVDLLLKQHANDTSRNAYLYNSLLGIERKAKAPDDDGLAQLKTLSRLSPEAWYTAEVLLQLANVYQQKLSSEPKEKYAERKRYADSILYICEQTNELYLNTNANKQLQLIKKNILAPEISMQTERFNIPKQSIPVYLAHKNVNKIYVKILKYKKSVSGYLANEFNAWRDIKKQQDVDSLLEIYPEIESYAVTLKKFDDYDRHATIAKFNALDGGAYMALVSNNESFKLDSVNTILFQPINVSINSLVFKEDELLLTDRNSGQPISKSEVAIYEPSGNGKDLRLLEKLITDKNGKASYNKHTLSLNKGSKRWVYQVKGDEVFFDTHQYFYNANNEKQEGEQPLKVQFFIDRGIYRPGQTVYFKGILYKETKGERQAVTGHKTKIHLYDPNNEKIATSELTSNQFGSVFGHFTLPMGKATGRYHLEEEDGDEEMAFRVEEYKRPTFSVVMDTVKAQYKIGDSIIAKGTAQTYSGAVISAAKVNYRVVRNSVYPYRSWLTSKLYFPAKSEEIAIGEANTDTDGRFEIPFRAKAADMEKAGHYRFYNYSLEVSVTDINGETHQGSQTIMVGDKSVMLQISLPPDINIDQLDSISFRTMNLNGQPVSARGNIRLTKLQAPNRILREIPFSETDYILMDSLSYIQSFPHLPFGNEHHVESWPKSQVVMSKDFNSAYQHSVTLEKRKELEAGAYLLEAYVLDGQDTLRTTQIVHAHHAQAKKPVDNEFLRVAALKSPYKPGENAIVMFSSVLPHATIRVELEQNGKIIRSENLTLNNEVKQFEFPIPEQQGDKLFLHYYMGKYNAVESGRLEIAIQQKATDLTITTSTFRDKLQPGKEEMWELNISGPNKDKVFAEVLATMYDASLDQFAQHSLYFPPAFNNTYSKIPAWNTNYAYGINYGSQMFLAGRYNYLPTIKYEDLNHFGFSFANEGWKQRRYLSKLSSRSDRVRTEESGVMDFNAVAAAPTRNALQEVVVLGYGNSEMKQDVTGSAAGVQIRGSSSLPAGAQPLYVVDGEIIQGAASIKPEEIMSIQVLKGDEGSVLYGSRGANGVIIVTTKKAVDTALQGIKVRTNLKETAFFYPDLKTDAEGNIKVHFTTPESLTEWKFMVLAHTATLETGYLEQRVRTSKDLMVVPNAPRFLREGDELVLSTKIINLSDTNLNGAAKLMLFDAYTMQPIDSLYELKESTRSFEAKKGASTSLSWHLKIPATQLLVYRIAATAGNFTDGEEAVLPILPDKMLVTETLPLYAKEGQAKLFRMPTLAKASKETAHARLTLELTSNPMWYAIQALPYLQEYPYDCSEQLFAKLYSALVSKKLMDASPKIKAIFDDWNKKGLLKSKLETNQELKSILLEETPWVREAENEETRMKRLALLFDVNNLRNQWQSTYQQFAARQLSSGGFSWFEGGEASVAITTHIVAGFGHLKNMKIDIANLGDSSYQQVLHKAIQYLDEEALKGFNNKENWSVYAFARYLYARSYFLKEYPLKENIKTRILANLNKDPKKGFADNLQEKAMLSLVYHRYGQMQKSKKIISSLKDYAVNDDEMGMYWKENKSGWNWWQSPIETQAFLIEAFQEVAQDTESVEQMKLWLLKNKQTNHWNSTKATTEAIYALLFTGKDWLTTEDGLEVKLGNQQIDLKSSTTAVGYIKASWEPLAIKPDMAKVEIVKKSPGPVWGGLYWQHFEKLINIKAAATGVQLERTLYLKENTDQGPVLKSITSLTPLKVGDLITVKLIIRADRDLEFVHLKDMRASGFEPVNVLSSFKWQNGLSYYESTRDAATNFFIDRVPKGTYVFEYDVRANNAGKFSNGISSIQSMYAPEMGAHSEGISVNIKEIMK</sequence>
<dbReference type="InterPro" id="IPR008930">
    <property type="entry name" value="Terpenoid_cyclase/PrenylTrfase"/>
</dbReference>